<dbReference type="EC" id="2.3.2.30" evidence="7"/>
<organism evidence="11 12">
    <name type="scientific">Herminiimonas arsenicoxydans</name>
    <dbReference type="NCBI Taxonomy" id="204773"/>
    <lineage>
        <taxon>Bacteria</taxon>
        <taxon>Pseudomonadati</taxon>
        <taxon>Pseudomonadota</taxon>
        <taxon>Betaproteobacteria</taxon>
        <taxon>Burkholderiales</taxon>
        <taxon>Oxalobacteraceae</taxon>
        <taxon>Herminiimonas</taxon>
    </lineage>
</organism>
<dbReference type="InterPro" id="IPR016181">
    <property type="entry name" value="Acyl_CoA_acyltransferase"/>
</dbReference>
<keyword evidence="3" id="KW-0808">Transferase</keyword>
<dbReference type="EMBL" id="CU207211">
    <property type="protein sequence ID" value="CAL61279.1"/>
    <property type="molecule type" value="Genomic_DNA"/>
</dbReference>
<dbReference type="KEGG" id="har:HEAR1100"/>
<protein>
    <recommendedName>
        <fullName evidence="8">L-ornithine N(alpha)-acyltransferase</fullName>
        <ecNumber evidence="7">2.3.2.30</ecNumber>
    </recommendedName>
</protein>
<accession>A4G442</accession>
<comment type="catalytic activity">
    <reaction evidence="10">
        <text>a (3R)-hydroxyacyl-[ACP] + L-ornithine = a lyso-ornithine lipid + holo-[ACP] + H(+)</text>
        <dbReference type="Rhea" id="RHEA:20633"/>
        <dbReference type="Rhea" id="RHEA-COMP:9685"/>
        <dbReference type="Rhea" id="RHEA-COMP:9945"/>
        <dbReference type="ChEBI" id="CHEBI:15378"/>
        <dbReference type="ChEBI" id="CHEBI:46911"/>
        <dbReference type="ChEBI" id="CHEBI:64479"/>
        <dbReference type="ChEBI" id="CHEBI:78827"/>
        <dbReference type="ChEBI" id="CHEBI:138482"/>
        <dbReference type="EC" id="2.3.2.30"/>
    </reaction>
    <physiologicalReaction direction="left-to-right" evidence="10">
        <dbReference type="Rhea" id="RHEA:20634"/>
    </physiologicalReaction>
</comment>
<evidence type="ECO:0000256" key="10">
    <source>
        <dbReference type="ARBA" id="ARBA00047785"/>
    </source>
</evidence>
<evidence type="ECO:0000256" key="8">
    <source>
        <dbReference type="ARBA" id="ARBA00039866"/>
    </source>
</evidence>
<dbReference type="Pfam" id="PF13444">
    <property type="entry name" value="Acetyltransf_5"/>
    <property type="match status" value="1"/>
</dbReference>
<dbReference type="Proteomes" id="UP000006697">
    <property type="component" value="Chromosome"/>
</dbReference>
<dbReference type="HOGENOM" id="CLU_058962_0_0_4"/>
<dbReference type="STRING" id="204773.HEAR1100"/>
<keyword evidence="12" id="KW-1185">Reference proteome</keyword>
<keyword evidence="4" id="KW-0443">Lipid metabolism</keyword>
<evidence type="ECO:0000256" key="2">
    <source>
        <dbReference type="ARBA" id="ARBA00022516"/>
    </source>
</evidence>
<proteinExistence type="inferred from homology"/>
<evidence type="ECO:0000256" key="4">
    <source>
        <dbReference type="ARBA" id="ARBA00023098"/>
    </source>
</evidence>
<evidence type="ECO:0000313" key="12">
    <source>
        <dbReference type="Proteomes" id="UP000006697"/>
    </source>
</evidence>
<evidence type="ECO:0000256" key="6">
    <source>
        <dbReference type="ARBA" id="ARBA00038095"/>
    </source>
</evidence>
<comment type="function">
    <text evidence="9">Catalyzes the first step in the biosynthesis of ornithine lipids, which are phosphorus-free membrane lipids. Catalyzes the 3-hydroxyacyl-acyl carrier protein-dependent acylation of ornithine to form lyso-ornithine lipid (LOL).</text>
</comment>
<comment type="similarity">
    <text evidence="6">Belongs to the acetyltransferase family. OlsB subfamily.</text>
</comment>
<dbReference type="OrthoDB" id="9787072at2"/>
<comment type="pathway">
    <text evidence="1">Lipid metabolism.</text>
</comment>
<dbReference type="GO" id="GO:0006629">
    <property type="term" value="P:lipid metabolic process"/>
    <property type="evidence" value="ECO:0007669"/>
    <property type="project" value="UniProtKB-KW"/>
</dbReference>
<evidence type="ECO:0000256" key="7">
    <source>
        <dbReference type="ARBA" id="ARBA00039058"/>
    </source>
</evidence>
<dbReference type="InterPro" id="IPR052351">
    <property type="entry name" value="Ornithine_N-alpha-AT"/>
</dbReference>
<gene>
    <name evidence="11" type="ordered locus">HEAR1100</name>
</gene>
<dbReference type="PANTHER" id="PTHR37323">
    <property type="entry name" value="GCN5-RELATED N-ACETYLTRANSFERASE"/>
    <property type="match status" value="1"/>
</dbReference>
<dbReference type="PANTHER" id="PTHR37323:SF1">
    <property type="entry name" value="L-ORNITHINE N(ALPHA)-ACYLTRANSFERASE"/>
    <property type="match status" value="1"/>
</dbReference>
<sequence>MRLLNASADTTSASPRLTLSMASTPAEVREVQRLRYKVFIEGMGLTALANDERLDKDEYDTYCDHLIVRDSTTLKVVGTYRVLSPQAARKAGGFYSEQEFDLGRLDHLRDRIAEAGRACIHPKYRSGAVIMMLWAGIAAFMQKEKCTYLIGCASISLADGGHNAAALYHAIAETNLAPAEYRVKPHLPFPVAVREAGHNPAIPPLIRGYLRSGAWICGEPAWDPDFHSADLFMMLPLAKLDSRYARHYLKDGVKDGAKDDSKEDAPA</sequence>
<dbReference type="AlphaFoldDB" id="A4G442"/>
<name>A4G442_HERAR</name>
<evidence type="ECO:0000256" key="1">
    <source>
        <dbReference type="ARBA" id="ARBA00005189"/>
    </source>
</evidence>
<dbReference type="SUPFAM" id="SSF55729">
    <property type="entry name" value="Acyl-CoA N-acyltransferases (Nat)"/>
    <property type="match status" value="1"/>
</dbReference>
<evidence type="ECO:0000256" key="3">
    <source>
        <dbReference type="ARBA" id="ARBA00022679"/>
    </source>
</evidence>
<keyword evidence="2" id="KW-0444">Lipid biosynthesis</keyword>
<evidence type="ECO:0000256" key="9">
    <source>
        <dbReference type="ARBA" id="ARBA00045724"/>
    </source>
</evidence>
<dbReference type="eggNOG" id="COG3176">
    <property type="taxonomic scope" value="Bacteria"/>
</dbReference>
<evidence type="ECO:0000313" key="11">
    <source>
        <dbReference type="EMBL" id="CAL61279.1"/>
    </source>
</evidence>
<keyword evidence="5" id="KW-0012">Acyltransferase</keyword>
<evidence type="ECO:0000256" key="5">
    <source>
        <dbReference type="ARBA" id="ARBA00023315"/>
    </source>
</evidence>
<reference evidence="11 12" key="1">
    <citation type="journal article" date="2007" name="PLoS Genet.">
        <title>A tale of two oxidation states: bacterial colonization of arsenic-rich environments.</title>
        <authorList>
            <person name="Muller D."/>
            <person name="Medigue C."/>
            <person name="Koechler S."/>
            <person name="Barbe V."/>
            <person name="Barakat M."/>
            <person name="Talla E."/>
            <person name="Bonnefoy V."/>
            <person name="Krin E."/>
            <person name="Arsene-Ploetze F."/>
            <person name="Carapito C."/>
            <person name="Chandler M."/>
            <person name="Cournoyer B."/>
            <person name="Cruveiller S."/>
            <person name="Dossat C."/>
            <person name="Duval S."/>
            <person name="Heymann M."/>
            <person name="Leize E."/>
            <person name="Lieutaud A."/>
            <person name="Lievremont D."/>
            <person name="Makita Y."/>
            <person name="Mangenot S."/>
            <person name="Nitschke W."/>
            <person name="Ortet P."/>
            <person name="Perdrial N."/>
            <person name="Schoepp B."/>
            <person name="Siguier N."/>
            <person name="Simeonova D.D."/>
            <person name="Rouy Z."/>
            <person name="Segurens B."/>
            <person name="Turlin E."/>
            <person name="Vallenet D."/>
            <person name="Van Dorsselaer A."/>
            <person name="Weiss S."/>
            <person name="Weissenbach J."/>
            <person name="Lett M.C."/>
            <person name="Danchin A."/>
            <person name="Bertin P.N."/>
        </authorList>
    </citation>
    <scope>NUCLEOTIDE SEQUENCE [LARGE SCALE GENOMIC DNA]</scope>
    <source>
        <strain evidence="12">ULPAs1</strain>
    </source>
</reference>
<dbReference type="Gene3D" id="3.40.630.30">
    <property type="match status" value="1"/>
</dbReference>
<dbReference type="GO" id="GO:0043810">
    <property type="term" value="F:ornithine-acyl [acyl carrier protein] N-acyltransferase activity"/>
    <property type="evidence" value="ECO:0007669"/>
    <property type="project" value="UniProtKB-EC"/>
</dbReference>